<proteinExistence type="predicted"/>
<dbReference type="RefSeq" id="WP_231960392.1">
    <property type="nucleotide sequence ID" value="NZ_DUQN01000042.1"/>
</dbReference>
<dbReference type="EC" id="3.2.1.22" evidence="3"/>
<dbReference type="KEGG" id="pmuc:ING2E5A_2796"/>
<keyword evidence="4" id="KW-1185">Reference proteome</keyword>
<evidence type="ECO:0000313" key="4">
    <source>
        <dbReference type="Proteomes" id="UP000178485"/>
    </source>
</evidence>
<sequence>MINRYKRFKLVPEVFWLDAGWYIHANEVEKEKNWANTVGNWEVDQDRFPGGLKPISDEVHKAGAKFMVWFEPERVVKDSKWGRERKEWMLQADGTGDYLFDLGNREALQWLCNYIGDFMEANGIDYYRQDFNMRIDNFWRENDAPGRMGIREIRHIEGLYAFWDYLLRRFPEAIIDNCASGGRRLDFETMKRSAPMWRTDYTYGEPVGYQTHTYGLSLFLPLTGTGVQKSDRFTFRSSLGTSVIFNWKITDQSSSFTEMQRCFKEFMELRPYYYGEYYPLTSYEDMTADDIWMVYQLHRPSDETGIIVAFRREECTSDEITVRLSALQPGATYKLTDRDSAHSFYLTGEALRNGLTLKLEQPRSSLIYQYERLQ</sequence>
<evidence type="ECO:0000256" key="2">
    <source>
        <dbReference type="ARBA" id="ARBA00023295"/>
    </source>
</evidence>
<dbReference type="InterPro" id="IPR002252">
    <property type="entry name" value="Glyco_hydro_36"/>
</dbReference>
<dbReference type="EMBL" id="LT608328">
    <property type="protein sequence ID" value="SCM59591.1"/>
    <property type="molecule type" value="Genomic_DNA"/>
</dbReference>
<dbReference type="PRINTS" id="PR00743">
    <property type="entry name" value="GLHYDRLASE36"/>
</dbReference>
<dbReference type="PANTHER" id="PTHR43053:SF3">
    <property type="entry name" value="ALPHA-GALACTOSIDASE C-RELATED"/>
    <property type="match status" value="1"/>
</dbReference>
<dbReference type="InterPro" id="IPR017853">
    <property type="entry name" value="GH"/>
</dbReference>
<protein>
    <submittedName>
        <fullName evidence="3">Putative alpha-galactosidase C</fullName>
        <ecNumber evidence="3">3.2.1.22</ecNumber>
    </submittedName>
</protein>
<evidence type="ECO:0000313" key="3">
    <source>
        <dbReference type="EMBL" id="SCM59591.1"/>
    </source>
</evidence>
<accession>A0A1G4GAT0</accession>
<gene>
    <name evidence="3" type="primary">aglC</name>
    <name evidence="3" type="ORF">ING2E5A_2796</name>
</gene>
<dbReference type="InterPro" id="IPR050985">
    <property type="entry name" value="Alpha-glycosidase_related"/>
</dbReference>
<dbReference type="PANTHER" id="PTHR43053">
    <property type="entry name" value="GLYCOSIDASE FAMILY 31"/>
    <property type="match status" value="1"/>
</dbReference>
<keyword evidence="1 3" id="KW-0378">Hydrolase</keyword>
<evidence type="ECO:0000256" key="1">
    <source>
        <dbReference type="ARBA" id="ARBA00022801"/>
    </source>
</evidence>
<dbReference type="AlphaFoldDB" id="A0A1G4GAT0"/>
<name>A0A1G4GAT0_9BACT</name>
<dbReference type="InterPro" id="IPR013785">
    <property type="entry name" value="Aldolase_TIM"/>
</dbReference>
<dbReference type="Proteomes" id="UP000178485">
    <property type="component" value="Chromosome i"/>
</dbReference>
<dbReference type="GO" id="GO:0004557">
    <property type="term" value="F:alpha-galactosidase activity"/>
    <property type="evidence" value="ECO:0007669"/>
    <property type="project" value="UniProtKB-EC"/>
</dbReference>
<dbReference type="Pfam" id="PF02065">
    <property type="entry name" value="Melibiase"/>
    <property type="match status" value="1"/>
</dbReference>
<reference evidence="3 4" key="1">
    <citation type="submission" date="2016-08" db="EMBL/GenBank/DDBJ databases">
        <authorList>
            <person name="Seilhamer J.J."/>
        </authorList>
    </citation>
    <scope>NUCLEOTIDE SEQUENCE [LARGE SCALE GENOMIC DNA]</scope>
    <source>
        <strain evidence="3">ING2-E5A</strain>
    </source>
</reference>
<keyword evidence="2 3" id="KW-0326">Glycosidase</keyword>
<dbReference type="GO" id="GO:0016052">
    <property type="term" value="P:carbohydrate catabolic process"/>
    <property type="evidence" value="ECO:0007669"/>
    <property type="project" value="InterPro"/>
</dbReference>
<dbReference type="Gene3D" id="3.20.20.70">
    <property type="entry name" value="Aldolase class I"/>
    <property type="match status" value="1"/>
</dbReference>
<dbReference type="STRING" id="1642646.ING2E5A_2796"/>
<dbReference type="SUPFAM" id="SSF51445">
    <property type="entry name" value="(Trans)glycosidases"/>
    <property type="match status" value="1"/>
</dbReference>
<organism evidence="3 4">
    <name type="scientific">Petrimonas mucosa</name>
    <dbReference type="NCBI Taxonomy" id="1642646"/>
    <lineage>
        <taxon>Bacteria</taxon>
        <taxon>Pseudomonadati</taxon>
        <taxon>Bacteroidota</taxon>
        <taxon>Bacteroidia</taxon>
        <taxon>Bacteroidales</taxon>
        <taxon>Dysgonomonadaceae</taxon>
        <taxon>Petrimonas</taxon>
    </lineage>
</organism>
<dbReference type="CDD" id="cd14791">
    <property type="entry name" value="GH36"/>
    <property type="match status" value="1"/>
</dbReference>